<comment type="caution">
    <text evidence="1">The sequence shown here is derived from an EMBL/GenBank/DDBJ whole genome shotgun (WGS) entry which is preliminary data.</text>
</comment>
<keyword evidence="2" id="KW-1185">Reference proteome</keyword>
<organism evidence="1 2">
    <name type="scientific">Actinomadura gamaensis</name>
    <dbReference type="NCBI Taxonomy" id="1763541"/>
    <lineage>
        <taxon>Bacteria</taxon>
        <taxon>Bacillati</taxon>
        <taxon>Actinomycetota</taxon>
        <taxon>Actinomycetes</taxon>
        <taxon>Streptosporangiales</taxon>
        <taxon>Thermomonosporaceae</taxon>
        <taxon>Actinomadura</taxon>
    </lineage>
</organism>
<protein>
    <submittedName>
        <fullName evidence="1">Uncharacterized protein</fullName>
    </submittedName>
</protein>
<gene>
    <name evidence="1" type="ORF">ACFPCY_22325</name>
</gene>
<dbReference type="EMBL" id="JBHSIT010000006">
    <property type="protein sequence ID" value="MFC4910073.1"/>
    <property type="molecule type" value="Genomic_DNA"/>
</dbReference>
<evidence type="ECO:0000313" key="2">
    <source>
        <dbReference type="Proteomes" id="UP001595872"/>
    </source>
</evidence>
<dbReference type="Proteomes" id="UP001595872">
    <property type="component" value="Unassembled WGS sequence"/>
</dbReference>
<dbReference type="RefSeq" id="WP_378258089.1">
    <property type="nucleotide sequence ID" value="NZ_JBHSIT010000006.1"/>
</dbReference>
<proteinExistence type="predicted"/>
<sequence>MRAYVTCSWEAHVIDHGPEALERSGRQVTTPVDNSMLHRPIDLAPAAASHVRQVIAELTP</sequence>
<name>A0ABV9U3H5_9ACTN</name>
<evidence type="ECO:0000313" key="1">
    <source>
        <dbReference type="EMBL" id="MFC4910073.1"/>
    </source>
</evidence>
<reference evidence="2" key="1">
    <citation type="journal article" date="2019" name="Int. J. Syst. Evol. Microbiol.">
        <title>The Global Catalogue of Microorganisms (GCM) 10K type strain sequencing project: providing services to taxonomists for standard genome sequencing and annotation.</title>
        <authorList>
            <consortium name="The Broad Institute Genomics Platform"/>
            <consortium name="The Broad Institute Genome Sequencing Center for Infectious Disease"/>
            <person name="Wu L."/>
            <person name="Ma J."/>
        </authorList>
    </citation>
    <scope>NUCLEOTIDE SEQUENCE [LARGE SCALE GENOMIC DNA]</scope>
    <source>
        <strain evidence="2">KLKA75</strain>
    </source>
</reference>
<accession>A0ABV9U3H5</accession>